<reference evidence="1 2" key="1">
    <citation type="journal article" date="2014" name="Genome Announc.">
        <title>Draft genome sequences of the altered schaedler flora, a defined bacterial community from gnotobiotic mice.</title>
        <authorList>
            <person name="Wannemuehler M.J."/>
            <person name="Overstreet A.M."/>
            <person name="Ward D.V."/>
            <person name="Phillips G.J."/>
        </authorList>
    </citation>
    <scope>NUCLEOTIDE SEQUENCE [LARGE SCALE GENOMIC DNA]</scope>
    <source>
        <strain evidence="1 2">ASF492</strain>
    </source>
</reference>
<comment type="caution">
    <text evidence="1">The sequence shown here is derived from an EMBL/GenBank/DDBJ whole genome shotgun (WGS) entry which is preliminary data.</text>
</comment>
<keyword evidence="2" id="KW-1185">Reference proteome</keyword>
<dbReference type="Proteomes" id="UP000012589">
    <property type="component" value="Unassembled WGS sequence"/>
</dbReference>
<organism evidence="1 2">
    <name type="scientific">Eubacterium plexicaudatum ASF492</name>
    <dbReference type="NCBI Taxonomy" id="1235802"/>
    <lineage>
        <taxon>Bacteria</taxon>
        <taxon>Bacillati</taxon>
        <taxon>Bacillota</taxon>
        <taxon>Clostridia</taxon>
        <taxon>Eubacteriales</taxon>
        <taxon>Eubacteriaceae</taxon>
        <taxon>Eubacterium</taxon>
    </lineage>
</organism>
<proteinExistence type="predicted"/>
<evidence type="ECO:0000313" key="2">
    <source>
        <dbReference type="Proteomes" id="UP000012589"/>
    </source>
</evidence>
<gene>
    <name evidence="1" type="ORF">C823_03463</name>
</gene>
<dbReference type="AlphaFoldDB" id="N2ADG0"/>
<sequence>MEPITLDNILKNLGNSKKHNSFIDDSFENSNIETLFLSNDNLPSCFTWLTELGFCSEP</sequence>
<evidence type="ECO:0000313" key="1">
    <source>
        <dbReference type="EMBL" id="EMZ24185.1"/>
    </source>
</evidence>
<accession>N2ADG0</accession>
<protein>
    <submittedName>
        <fullName evidence="1">Uncharacterized protein</fullName>
    </submittedName>
</protein>
<name>N2ADG0_9FIRM</name>
<dbReference type="HOGENOM" id="CLU_2972683_0_0_9"/>
<dbReference type="EMBL" id="AQFT01000100">
    <property type="protein sequence ID" value="EMZ24185.1"/>
    <property type="molecule type" value="Genomic_DNA"/>
</dbReference>